<name>A0A3S3RLE3_9ACAR</name>
<keyword evidence="1" id="KW-0677">Repeat</keyword>
<dbReference type="Proteomes" id="UP000285301">
    <property type="component" value="Unassembled WGS sequence"/>
</dbReference>
<dbReference type="Gene3D" id="1.10.238.10">
    <property type="entry name" value="EF-hand"/>
    <property type="match status" value="2"/>
</dbReference>
<protein>
    <submittedName>
        <fullName evidence="2">Calmodulin-like protein</fullName>
    </submittedName>
</protein>
<dbReference type="PANTHER" id="PTHR23049">
    <property type="entry name" value="MYOSIN REGULATORY LIGHT CHAIN 2"/>
    <property type="match status" value="1"/>
</dbReference>
<dbReference type="FunFam" id="1.10.238.10:FF:000178">
    <property type="entry name" value="Calmodulin-2 A"/>
    <property type="match status" value="1"/>
</dbReference>
<feature type="non-terminal residue" evidence="2">
    <location>
        <position position="1"/>
    </location>
</feature>
<evidence type="ECO:0000313" key="2">
    <source>
        <dbReference type="EMBL" id="RWS01429.1"/>
    </source>
</evidence>
<dbReference type="InterPro" id="IPR011992">
    <property type="entry name" value="EF-hand-dom_pair"/>
</dbReference>
<dbReference type="OrthoDB" id="435273at2759"/>
<gene>
    <name evidence="2" type="ORF">B4U79_04979</name>
</gene>
<proteinExistence type="predicted"/>
<evidence type="ECO:0000313" key="3">
    <source>
        <dbReference type="Proteomes" id="UP000285301"/>
    </source>
</evidence>
<keyword evidence="3" id="KW-1185">Reference proteome</keyword>
<reference evidence="2 3" key="1">
    <citation type="journal article" date="2018" name="Gigascience">
        <title>Genomes of trombidid mites reveal novel predicted allergens and laterally-transferred genes associated with secondary metabolism.</title>
        <authorList>
            <person name="Dong X."/>
            <person name="Chaisiri K."/>
            <person name="Xia D."/>
            <person name="Armstrong S.D."/>
            <person name="Fang Y."/>
            <person name="Donnelly M.J."/>
            <person name="Kadowaki T."/>
            <person name="McGarry J.W."/>
            <person name="Darby A.C."/>
            <person name="Makepeace B.L."/>
        </authorList>
    </citation>
    <scope>NUCLEOTIDE SEQUENCE [LARGE SCALE GENOMIC DNA]</scope>
    <source>
        <strain evidence="2">UoL-WK</strain>
    </source>
</reference>
<dbReference type="GO" id="GO:0043226">
    <property type="term" value="C:organelle"/>
    <property type="evidence" value="ECO:0007669"/>
    <property type="project" value="UniProtKB-ARBA"/>
</dbReference>
<evidence type="ECO:0000256" key="1">
    <source>
        <dbReference type="ARBA" id="ARBA00022737"/>
    </source>
</evidence>
<comment type="caution">
    <text evidence="2">The sequence shown here is derived from an EMBL/GenBank/DDBJ whole genome shotgun (WGS) entry which is preliminary data.</text>
</comment>
<organism evidence="2 3">
    <name type="scientific">Dinothrombium tinctorium</name>
    <dbReference type="NCBI Taxonomy" id="1965070"/>
    <lineage>
        <taxon>Eukaryota</taxon>
        <taxon>Metazoa</taxon>
        <taxon>Ecdysozoa</taxon>
        <taxon>Arthropoda</taxon>
        <taxon>Chelicerata</taxon>
        <taxon>Arachnida</taxon>
        <taxon>Acari</taxon>
        <taxon>Acariformes</taxon>
        <taxon>Trombidiformes</taxon>
        <taxon>Prostigmata</taxon>
        <taxon>Anystina</taxon>
        <taxon>Parasitengona</taxon>
        <taxon>Trombidioidea</taxon>
        <taxon>Trombidiidae</taxon>
        <taxon>Dinothrombium</taxon>
    </lineage>
</organism>
<dbReference type="InterPro" id="IPR050403">
    <property type="entry name" value="Myosin_RLC"/>
</dbReference>
<accession>A0A3S3RLE3</accession>
<dbReference type="EMBL" id="NCKU01009215">
    <property type="protein sequence ID" value="RWS01429.1"/>
    <property type="molecule type" value="Genomic_DNA"/>
</dbReference>
<dbReference type="STRING" id="1965070.A0A3S3RLE3"/>
<sequence>ARHFKEQDIDEFRDCFYLNTGSKGQITKINELSVIMRSLAMSPTVQELQEYFNEKGGKLSFADFLDVMYTHSKRERIPDEILDAFVAYDRGASNQIHAKDLRHILCGWGEKLDTKEVEKLFVEANVNSSYLNYHHFVKIISAPLPDY</sequence>
<dbReference type="AlphaFoldDB" id="A0A3S3RLE3"/>
<dbReference type="SUPFAM" id="SSF47473">
    <property type="entry name" value="EF-hand"/>
    <property type="match status" value="1"/>
</dbReference>